<name>A0A505HQM1_ASPNG</name>
<dbReference type="GO" id="GO:0008270">
    <property type="term" value="F:zinc ion binding"/>
    <property type="evidence" value="ECO:0007669"/>
    <property type="project" value="InterPro"/>
</dbReference>
<dbReference type="GO" id="GO:0000981">
    <property type="term" value="F:DNA-binding transcription factor activity, RNA polymerase II-specific"/>
    <property type="evidence" value="ECO:0007669"/>
    <property type="project" value="InterPro"/>
</dbReference>
<feature type="compositionally biased region" description="Polar residues" evidence="7">
    <location>
        <begin position="891"/>
        <end position="902"/>
    </location>
</feature>
<dbReference type="VEuPathDB" id="FungiDB:ASPNIDRAFT2_1183694"/>
<dbReference type="Pfam" id="PF00172">
    <property type="entry name" value="Zn_clus"/>
    <property type="match status" value="1"/>
</dbReference>
<dbReference type="InterPro" id="IPR001138">
    <property type="entry name" value="Zn2Cys6_DnaBD"/>
</dbReference>
<feature type="region of interest" description="Disordered" evidence="7">
    <location>
        <begin position="231"/>
        <end position="254"/>
    </location>
</feature>
<dbReference type="InterPro" id="IPR021858">
    <property type="entry name" value="Fun_TF"/>
</dbReference>
<keyword evidence="8" id="KW-0472">Membrane</keyword>
<keyword evidence="8" id="KW-1133">Transmembrane helix</keyword>
<dbReference type="PROSITE" id="PS50048">
    <property type="entry name" value="ZN2_CY6_FUNGAL_2"/>
    <property type="match status" value="1"/>
</dbReference>
<dbReference type="Pfam" id="PF11951">
    <property type="entry name" value="Fungal_trans_2"/>
    <property type="match status" value="1"/>
</dbReference>
<keyword evidence="2" id="KW-0862">Zinc</keyword>
<keyword evidence="6" id="KW-0539">Nucleus</keyword>
<dbReference type="EMBL" id="NKJJ02000009">
    <property type="protein sequence ID" value="TPR03247.1"/>
    <property type="molecule type" value="Genomic_DNA"/>
</dbReference>
<dbReference type="CDD" id="cd00067">
    <property type="entry name" value="GAL4"/>
    <property type="match status" value="1"/>
</dbReference>
<keyword evidence="3" id="KW-0805">Transcription regulation</keyword>
<feature type="transmembrane region" description="Helical" evidence="8">
    <location>
        <begin position="7"/>
        <end position="31"/>
    </location>
</feature>
<feature type="compositionally biased region" description="Acidic residues" evidence="7">
    <location>
        <begin position="231"/>
        <end position="241"/>
    </location>
</feature>
<protein>
    <submittedName>
        <fullName evidence="10">Aldehyde dehydrogenase family protein</fullName>
    </submittedName>
</protein>
<accession>A0A505HQM1</accession>
<dbReference type="VEuPathDB" id="FungiDB:An15g05840"/>
<feature type="domain" description="Zn(2)-C6 fungal-type" evidence="9">
    <location>
        <begin position="338"/>
        <end position="367"/>
    </location>
</feature>
<evidence type="ECO:0000256" key="1">
    <source>
        <dbReference type="ARBA" id="ARBA00022723"/>
    </source>
</evidence>
<evidence type="ECO:0000259" key="9">
    <source>
        <dbReference type="PROSITE" id="PS50048"/>
    </source>
</evidence>
<evidence type="ECO:0000256" key="7">
    <source>
        <dbReference type="SAM" id="MobiDB-lite"/>
    </source>
</evidence>
<organism evidence="10 11">
    <name type="scientific">Aspergillus niger</name>
    <dbReference type="NCBI Taxonomy" id="5061"/>
    <lineage>
        <taxon>Eukaryota</taxon>
        <taxon>Fungi</taxon>
        <taxon>Dikarya</taxon>
        <taxon>Ascomycota</taxon>
        <taxon>Pezizomycotina</taxon>
        <taxon>Eurotiomycetes</taxon>
        <taxon>Eurotiomycetidae</taxon>
        <taxon>Eurotiales</taxon>
        <taxon>Aspergillaceae</taxon>
        <taxon>Aspergillus</taxon>
        <taxon>Aspergillus subgen. Circumdati</taxon>
    </lineage>
</organism>
<evidence type="ECO:0000256" key="8">
    <source>
        <dbReference type="SAM" id="Phobius"/>
    </source>
</evidence>
<dbReference type="AlphaFoldDB" id="A0A505HQM1"/>
<keyword evidence="5" id="KW-0804">Transcription</keyword>
<dbReference type="InterPro" id="IPR036864">
    <property type="entry name" value="Zn2-C6_fun-type_DNA-bd_sf"/>
</dbReference>
<dbReference type="SUPFAM" id="SSF57701">
    <property type="entry name" value="Zn2/Cys6 DNA-binding domain"/>
    <property type="match status" value="1"/>
</dbReference>
<comment type="caution">
    <text evidence="10">The sequence shown here is derived from an EMBL/GenBank/DDBJ whole genome shotgun (WGS) entry which is preliminary data.</text>
</comment>
<proteinExistence type="predicted"/>
<evidence type="ECO:0000256" key="6">
    <source>
        <dbReference type="ARBA" id="ARBA00023242"/>
    </source>
</evidence>
<evidence type="ECO:0000256" key="4">
    <source>
        <dbReference type="ARBA" id="ARBA00023125"/>
    </source>
</evidence>
<dbReference type="PROSITE" id="PS00463">
    <property type="entry name" value="ZN2_CY6_FUNGAL_1"/>
    <property type="match status" value="1"/>
</dbReference>
<keyword evidence="4" id="KW-0238">DNA-binding</keyword>
<feature type="transmembrane region" description="Helical" evidence="8">
    <location>
        <begin position="183"/>
        <end position="202"/>
    </location>
</feature>
<keyword evidence="1" id="KW-0479">Metal-binding</keyword>
<dbReference type="PANTHER" id="PTHR36206:SF12">
    <property type="entry name" value="ASPERCRYPTIN BIOSYNTHESIS CLUSTER-SPECIFIC TRANSCRIPTION REGULATOR ATNN-RELATED"/>
    <property type="match status" value="1"/>
</dbReference>
<feature type="region of interest" description="Disordered" evidence="7">
    <location>
        <begin position="887"/>
        <end position="912"/>
    </location>
</feature>
<dbReference type="SMART" id="SM00066">
    <property type="entry name" value="GAL4"/>
    <property type="match status" value="1"/>
</dbReference>
<evidence type="ECO:0000256" key="3">
    <source>
        <dbReference type="ARBA" id="ARBA00023015"/>
    </source>
</evidence>
<dbReference type="VEuPathDB" id="FungiDB:M747DRAFT_322192"/>
<reference evidence="11" key="1">
    <citation type="submission" date="2018-10" db="EMBL/GenBank/DDBJ databases">
        <title>FDA dAtabase for Regulatory Grade micrObial Sequences (FDA-ARGOS): Supporting development and validation of Infectious Disease Dx tests.</title>
        <authorList>
            <person name="Kerrigan L."/>
            <person name="Tallon L."/>
            <person name="Sadzewicz L."/>
            <person name="Sengamalay N."/>
            <person name="Ott S."/>
            <person name="Godinez A."/>
            <person name="Nagaraj S."/>
            <person name="Vavikolanu K."/>
            <person name="Nadendla S."/>
            <person name="George J."/>
            <person name="Sichtig H."/>
        </authorList>
    </citation>
    <scope>NUCLEOTIDE SEQUENCE [LARGE SCALE GENOMIC DNA]</scope>
    <source>
        <strain evidence="11">FDAARGOS_311</strain>
    </source>
</reference>
<dbReference type="InterPro" id="IPR052360">
    <property type="entry name" value="Transcr_Regulatory_Proteins"/>
</dbReference>
<feature type="transmembrane region" description="Helical" evidence="8">
    <location>
        <begin position="43"/>
        <end position="63"/>
    </location>
</feature>
<dbReference type="Proteomes" id="UP000197666">
    <property type="component" value="Unassembled WGS sequence"/>
</dbReference>
<dbReference type="Gene3D" id="4.10.240.10">
    <property type="entry name" value="Zn(2)-C6 fungal-type DNA-binding domain"/>
    <property type="match status" value="1"/>
</dbReference>
<dbReference type="VEuPathDB" id="FungiDB:ATCC64974_28300"/>
<dbReference type="GO" id="GO:0009893">
    <property type="term" value="P:positive regulation of metabolic process"/>
    <property type="evidence" value="ECO:0007669"/>
    <property type="project" value="UniProtKB-ARBA"/>
</dbReference>
<gene>
    <name evidence="10" type="ORF">CAN33_0013990</name>
</gene>
<dbReference type="GO" id="GO:0003677">
    <property type="term" value="F:DNA binding"/>
    <property type="evidence" value="ECO:0007669"/>
    <property type="project" value="UniProtKB-KW"/>
</dbReference>
<evidence type="ECO:0000256" key="5">
    <source>
        <dbReference type="ARBA" id="ARBA00023163"/>
    </source>
</evidence>
<evidence type="ECO:0000313" key="10">
    <source>
        <dbReference type="EMBL" id="TPR03247.1"/>
    </source>
</evidence>
<evidence type="ECO:0000256" key="2">
    <source>
        <dbReference type="ARBA" id="ARBA00022833"/>
    </source>
</evidence>
<keyword evidence="8" id="KW-0812">Transmembrane</keyword>
<dbReference type="PANTHER" id="PTHR36206">
    <property type="entry name" value="ASPERCRYPTIN BIOSYNTHESIS CLUSTER-SPECIFIC TRANSCRIPTION REGULATOR ATNN-RELATED"/>
    <property type="match status" value="1"/>
</dbReference>
<evidence type="ECO:0000313" key="11">
    <source>
        <dbReference type="Proteomes" id="UP000197666"/>
    </source>
</evidence>
<sequence>MAVIYGLPTVASTVAAACAIIAIILGALSWSRTASLYLPLPEWVPAIATIFPPLTALALYLASRLAQPADDRQSSSPWRRLLPVMNHLQSIITTIIATVALAYLYPESITTCRLEQEWQSYFRAKDAQPIRAIQDEFRCCGFRSIHDRAWPFKDKTTGDDACEVQFNYGTSCLVPWRQQQQSASWMVFVAAVLTLLMKVALYQAMRQRPSWMTMQFGRQARSQQYITPAALEDEDANDDEEGGRRGAFLPRAGPRLDNEWNDRSNLDLCAPFISSDKATIQAIGALAWDAPLPIGSARNLTLNHSTERQSWRCYNVVNPAMGSKTLGLRKYSPRSRTGCRTCRTRRIKCDETPGPACKNCTSTGRTCDRSPVFQLPVKTRLRHASLLHTHISTNVPGMTTDERRCLALFQTYTMPMLIGVCDSELWQRLVLQMSQTEPAVGHAVAALGAFHETTTGSVTGTEVVGGNNDYRLFALEQYGRAIAVLRRRLASGSGDPQLRVTALVCCVIFVVIEFLQDNYREVLVHLKNGTYILMNQTGPRAREAMFKAISAGTNDGSKPEEDAVFMQMFAQLAVQAAHFNNDSVMRLQPSDTHLSSVQYDKLEIRSLREAKERLDPLIDSMVRFWTRCETELRLRDRSADHRPLYVEQQQQYSNMQRHINAFETYVAQAQYFTPKEVRAIDTIRVSHIVMSTYIATFLDLSETIYDRYLAGWSRAVTLAEQIVASLQAEYAHKQQPLPNVISDIGVFVPLFSVGIKCRNVGIRERVLKLFRAWPHREGLHDSMSYLYMVREIAKMEREAADADGYVPEKARVRTMMFERAGDGKHAVLHYALSDPEARALAPEGCETDAVGNDCRPRGIRAEILRIEEHFEGIIRLQAHPLAIGQTDKTNEQQQTQPRNSDYGQLAGPMFHV</sequence>